<feature type="compositionally biased region" description="Low complexity" evidence="1">
    <location>
        <begin position="445"/>
        <end position="458"/>
    </location>
</feature>
<feature type="signal peptide" evidence="2">
    <location>
        <begin position="1"/>
        <end position="28"/>
    </location>
</feature>
<gene>
    <name evidence="3" type="ORF">SEMRO_488_G153140.1</name>
</gene>
<keyword evidence="4" id="KW-1185">Reference proteome</keyword>
<feature type="compositionally biased region" description="Polar residues" evidence="1">
    <location>
        <begin position="746"/>
        <end position="758"/>
    </location>
</feature>
<feature type="compositionally biased region" description="Basic residues" evidence="1">
    <location>
        <begin position="466"/>
        <end position="476"/>
    </location>
</feature>
<feature type="compositionally biased region" description="Basic and acidic residues" evidence="1">
    <location>
        <begin position="435"/>
        <end position="444"/>
    </location>
</feature>
<reference evidence="3" key="1">
    <citation type="submission" date="2020-06" db="EMBL/GenBank/DDBJ databases">
        <authorList>
            <consortium name="Plant Systems Biology data submission"/>
        </authorList>
    </citation>
    <scope>NUCLEOTIDE SEQUENCE</scope>
    <source>
        <strain evidence="3">D6</strain>
    </source>
</reference>
<organism evidence="3 4">
    <name type="scientific">Seminavis robusta</name>
    <dbReference type="NCBI Taxonomy" id="568900"/>
    <lineage>
        <taxon>Eukaryota</taxon>
        <taxon>Sar</taxon>
        <taxon>Stramenopiles</taxon>
        <taxon>Ochrophyta</taxon>
        <taxon>Bacillariophyta</taxon>
        <taxon>Bacillariophyceae</taxon>
        <taxon>Bacillariophycidae</taxon>
        <taxon>Naviculales</taxon>
        <taxon>Naviculaceae</taxon>
        <taxon>Seminavis</taxon>
    </lineage>
</organism>
<feature type="compositionally biased region" description="Basic and acidic residues" evidence="1">
    <location>
        <begin position="387"/>
        <end position="404"/>
    </location>
</feature>
<accession>A0A9N8E066</accession>
<feature type="compositionally biased region" description="Basic residues" evidence="1">
    <location>
        <begin position="364"/>
        <end position="386"/>
    </location>
</feature>
<feature type="compositionally biased region" description="Acidic residues" evidence="1">
    <location>
        <begin position="264"/>
        <end position="282"/>
    </location>
</feature>
<feature type="compositionally biased region" description="Basic residues" evidence="1">
    <location>
        <begin position="510"/>
        <end position="519"/>
    </location>
</feature>
<feature type="region of interest" description="Disordered" evidence="1">
    <location>
        <begin position="231"/>
        <end position="288"/>
    </location>
</feature>
<feature type="region of interest" description="Disordered" evidence="1">
    <location>
        <begin position="623"/>
        <end position="765"/>
    </location>
</feature>
<dbReference type="Proteomes" id="UP001153069">
    <property type="component" value="Unassembled WGS sequence"/>
</dbReference>
<feature type="compositionally biased region" description="Acidic residues" evidence="1">
    <location>
        <begin position="540"/>
        <end position="554"/>
    </location>
</feature>
<feature type="region of interest" description="Disordered" evidence="1">
    <location>
        <begin position="76"/>
        <end position="143"/>
    </location>
</feature>
<feature type="compositionally biased region" description="Basic and acidic residues" evidence="1">
    <location>
        <begin position="733"/>
        <end position="743"/>
    </location>
</feature>
<protein>
    <submittedName>
        <fullName evidence="3">Uncharacterized protein</fullName>
    </submittedName>
</protein>
<evidence type="ECO:0000256" key="1">
    <source>
        <dbReference type="SAM" id="MobiDB-lite"/>
    </source>
</evidence>
<sequence>MAMPDCAQCGLIHLFILSLLLDACSALADPLPEALKMKLRTFTSSTSNDEDEFDLLRPSVSKVQFEASKIGRTSSYRSAARYHDEDRHDEDDYGHQEEDQRQQISDIMRQASAPRERMSHQHMPRRSQTNLGHIRRVPSSASRELEDFYRKRSAAPVKANTFPASSNSSVKSTPISRQAYPKEKWVRPAPSLLRVESVTDNTVDSMDDFLKQYTQYGKYEVDKTSLINSKLRDPNDWEDDRYEGYFSPDRSYSSDDGIALWRSEDEESSASDRSSEEDDWDEDVVHSRKAANRKISVRAVSTYDDDEHTESFEMMSYDPDETQTLNSDHRVHHQHDPLTPSASFVDKVVDKASKQLAKKMEKKLKKELKKQKKKEKRYKKRKKALKRERSGDGKKKSDLKDKLRTMSLVSHSSNASAAGNKSHESDGSVELNKLQSDEDKKDTKSVSSSSSLSIQQQKSFREQHRQEHRRWVRKRKDGAPYPRLDNPSDEEEVSLSNASTGSLSTTEQRRFRKKKRKEHLKWLEQRKNERARYPYHGSQDESDSEYASGEDLDEASAQRKKRSSSIPVSLQAMPSMKSSYTEDTTIPIKKTRGSKSVRKFFGGLFRWPRSKPKKDRVIDELMAKFDSQSSQQATGEGGESAEDESETDDSLRFFDRRPKPDYLPWEKEKDNEAEKPKGLVQQVLANFQPQTEEPAPRTVEDLPFPQSDSYDSSLAKLDKYGDITDGLPTLVPGEEKEYGDAKFEPQISSEFSEESSTAIKKKPIQRAKKGLGNSVKKLFIKK</sequence>
<feature type="compositionally biased region" description="Basic and acidic residues" evidence="1">
    <location>
        <begin position="649"/>
        <end position="677"/>
    </location>
</feature>
<feature type="region of interest" description="Disordered" evidence="1">
    <location>
        <begin position="364"/>
        <end position="593"/>
    </location>
</feature>
<feature type="compositionally biased region" description="Basic and acidic residues" evidence="1">
    <location>
        <begin position="520"/>
        <end position="532"/>
    </location>
</feature>
<evidence type="ECO:0000313" key="4">
    <source>
        <dbReference type="Proteomes" id="UP001153069"/>
    </source>
</evidence>
<name>A0A9N8E066_9STRA</name>
<dbReference type="EMBL" id="CAICTM010000487">
    <property type="protein sequence ID" value="CAB9511515.1"/>
    <property type="molecule type" value="Genomic_DNA"/>
</dbReference>
<comment type="caution">
    <text evidence="3">The sequence shown here is derived from an EMBL/GenBank/DDBJ whole genome shotgun (WGS) entry which is preliminary data.</text>
</comment>
<proteinExistence type="predicted"/>
<keyword evidence="2" id="KW-0732">Signal</keyword>
<dbReference type="AlphaFoldDB" id="A0A9N8E066"/>
<feature type="compositionally biased region" description="Polar residues" evidence="1">
    <location>
        <begin position="407"/>
        <end position="419"/>
    </location>
</feature>
<feature type="compositionally biased region" description="Polar residues" evidence="1">
    <location>
        <begin position="494"/>
        <end position="506"/>
    </location>
</feature>
<feature type="compositionally biased region" description="Acidic residues" evidence="1">
    <location>
        <begin position="639"/>
        <end position="648"/>
    </location>
</feature>
<feature type="region of interest" description="Disordered" evidence="1">
    <location>
        <begin position="308"/>
        <end position="344"/>
    </location>
</feature>
<evidence type="ECO:0000313" key="3">
    <source>
        <dbReference type="EMBL" id="CAB9511515.1"/>
    </source>
</evidence>
<feature type="chain" id="PRO_5040350477" evidence="2">
    <location>
        <begin position="29"/>
        <end position="782"/>
    </location>
</feature>
<evidence type="ECO:0000256" key="2">
    <source>
        <dbReference type="SAM" id="SignalP"/>
    </source>
</evidence>